<accession>A0ABC8X457</accession>
<dbReference type="Proteomes" id="UP001497457">
    <property type="component" value="Chromosome 14rd"/>
</dbReference>
<feature type="compositionally biased region" description="Basic and acidic residues" evidence="1">
    <location>
        <begin position="36"/>
        <end position="48"/>
    </location>
</feature>
<evidence type="ECO:0000256" key="1">
    <source>
        <dbReference type="SAM" id="MobiDB-lite"/>
    </source>
</evidence>
<feature type="compositionally biased region" description="Basic and acidic residues" evidence="1">
    <location>
        <begin position="96"/>
        <end position="105"/>
    </location>
</feature>
<reference evidence="3" key="1">
    <citation type="submission" date="2024-06" db="EMBL/GenBank/DDBJ databases">
        <authorList>
            <person name="Ryan C."/>
        </authorList>
    </citation>
    <scope>NUCLEOTIDE SEQUENCE [LARGE SCALE GENOMIC DNA]</scope>
</reference>
<gene>
    <name evidence="2" type="ORF">URODEC1_LOCUS20534</name>
</gene>
<evidence type="ECO:0000313" key="2">
    <source>
        <dbReference type="EMBL" id="CAL4920619.1"/>
    </source>
</evidence>
<protein>
    <submittedName>
        <fullName evidence="2">Uncharacterized protein</fullName>
    </submittedName>
</protein>
<dbReference type="EMBL" id="OZ075124">
    <property type="protein sequence ID" value="CAL4920619.1"/>
    <property type="molecule type" value="Genomic_DNA"/>
</dbReference>
<sequence>MSTSDNPAPNYDKLLNKTAHTSSSKLAAMEPGLVPNREKAMEDREEAPKVPSSDPDLSELVASEQPQLQREHQPPNISEMKPLTREAYGGGIYAAEEGRRRDPARPRASATQSADGPEEAKATKPNHPPPPSTGDRDRDITGQSYIQ</sequence>
<name>A0ABC8X457_9POAL</name>
<proteinExistence type="predicted"/>
<keyword evidence="3" id="KW-1185">Reference proteome</keyword>
<evidence type="ECO:0000313" key="3">
    <source>
        <dbReference type="Proteomes" id="UP001497457"/>
    </source>
</evidence>
<dbReference type="AlphaFoldDB" id="A0ABC8X457"/>
<reference evidence="2 3" key="2">
    <citation type="submission" date="2024-10" db="EMBL/GenBank/DDBJ databases">
        <authorList>
            <person name="Ryan C."/>
        </authorList>
    </citation>
    <scope>NUCLEOTIDE SEQUENCE [LARGE SCALE GENOMIC DNA]</scope>
</reference>
<feature type="region of interest" description="Disordered" evidence="1">
    <location>
        <begin position="1"/>
        <end position="147"/>
    </location>
</feature>
<organism evidence="2 3">
    <name type="scientific">Urochloa decumbens</name>
    <dbReference type="NCBI Taxonomy" id="240449"/>
    <lineage>
        <taxon>Eukaryota</taxon>
        <taxon>Viridiplantae</taxon>
        <taxon>Streptophyta</taxon>
        <taxon>Embryophyta</taxon>
        <taxon>Tracheophyta</taxon>
        <taxon>Spermatophyta</taxon>
        <taxon>Magnoliopsida</taxon>
        <taxon>Liliopsida</taxon>
        <taxon>Poales</taxon>
        <taxon>Poaceae</taxon>
        <taxon>PACMAD clade</taxon>
        <taxon>Panicoideae</taxon>
        <taxon>Panicodae</taxon>
        <taxon>Paniceae</taxon>
        <taxon>Melinidinae</taxon>
        <taxon>Urochloa</taxon>
    </lineage>
</organism>